<reference evidence="3 4" key="1">
    <citation type="submission" date="2019-11" db="EMBL/GenBank/DDBJ databases">
        <title>Gracilibacillus salitolerans sp. nov., a moderate halophile isolated from a saline soil in northwest China.</title>
        <authorList>
            <person name="Gan L."/>
        </authorList>
    </citation>
    <scope>NUCLEOTIDE SEQUENCE [LARGE SCALE GENOMIC DNA]</scope>
    <source>
        <strain evidence="3 4">SCU50</strain>
    </source>
</reference>
<name>A0A5Q2TG35_9BACI</name>
<dbReference type="Proteomes" id="UP000339690">
    <property type="component" value="Chromosome"/>
</dbReference>
<organism evidence="3 4">
    <name type="scientific">Gracilibacillus salitolerans</name>
    <dbReference type="NCBI Taxonomy" id="2663022"/>
    <lineage>
        <taxon>Bacteria</taxon>
        <taxon>Bacillati</taxon>
        <taxon>Bacillota</taxon>
        <taxon>Bacilli</taxon>
        <taxon>Bacillales</taxon>
        <taxon>Bacillaceae</taxon>
        <taxon>Gracilibacillus</taxon>
    </lineage>
</organism>
<dbReference type="PANTHER" id="PTHR46558">
    <property type="entry name" value="TRACRIPTIONAL REGULATORY PROTEIN-RELATED-RELATED"/>
    <property type="match status" value="1"/>
</dbReference>
<dbReference type="CDD" id="cd00093">
    <property type="entry name" value="HTH_XRE"/>
    <property type="match status" value="1"/>
</dbReference>
<evidence type="ECO:0000256" key="1">
    <source>
        <dbReference type="ARBA" id="ARBA00023125"/>
    </source>
</evidence>
<proteinExistence type="predicted"/>
<dbReference type="GO" id="GO:0003677">
    <property type="term" value="F:DNA binding"/>
    <property type="evidence" value="ECO:0007669"/>
    <property type="project" value="UniProtKB-KW"/>
</dbReference>
<dbReference type="Gene3D" id="1.10.260.40">
    <property type="entry name" value="lambda repressor-like DNA-binding domains"/>
    <property type="match status" value="1"/>
</dbReference>
<keyword evidence="4" id="KW-1185">Reference proteome</keyword>
<keyword evidence="1" id="KW-0238">DNA-binding</keyword>
<evidence type="ECO:0000259" key="2">
    <source>
        <dbReference type="PROSITE" id="PS50943"/>
    </source>
</evidence>
<protein>
    <submittedName>
        <fullName evidence="3">Helix-turn-helix domain-containing protein</fullName>
    </submittedName>
</protein>
<dbReference type="SMART" id="SM00530">
    <property type="entry name" value="HTH_XRE"/>
    <property type="match status" value="1"/>
</dbReference>
<evidence type="ECO:0000313" key="3">
    <source>
        <dbReference type="EMBL" id="QGH33091.1"/>
    </source>
</evidence>
<dbReference type="InterPro" id="IPR010982">
    <property type="entry name" value="Lambda_DNA-bd_dom_sf"/>
</dbReference>
<dbReference type="PANTHER" id="PTHR46558:SF11">
    <property type="entry name" value="HTH-TYPE TRANSCRIPTIONAL REGULATOR XRE"/>
    <property type="match status" value="1"/>
</dbReference>
<dbReference type="PROSITE" id="PS50943">
    <property type="entry name" value="HTH_CROC1"/>
    <property type="match status" value="1"/>
</dbReference>
<accession>A0A5Q2TG35</accession>
<dbReference type="EMBL" id="CP045915">
    <property type="protein sequence ID" value="QGH33091.1"/>
    <property type="molecule type" value="Genomic_DNA"/>
</dbReference>
<dbReference type="RefSeq" id="WP_153790205.1">
    <property type="nucleotide sequence ID" value="NZ_CP045915.1"/>
</dbReference>
<dbReference type="SUPFAM" id="SSF47413">
    <property type="entry name" value="lambda repressor-like DNA-binding domains"/>
    <property type="match status" value="1"/>
</dbReference>
<dbReference type="KEGG" id="grc:GI584_03060"/>
<sequence>MLAQRLRSARRNKKLTQEELASKLHTKKQTISNYETGYSSPSNEVLKEIANILEVSTDYLLGRTDYQKEISNNKIEINEPIDDLFGYDLDSLSEEEKKELKKQLKKEVEFFLWQKKQKDD</sequence>
<feature type="domain" description="HTH cro/C1-type" evidence="2">
    <location>
        <begin position="6"/>
        <end position="60"/>
    </location>
</feature>
<dbReference type="AlphaFoldDB" id="A0A5Q2TG35"/>
<dbReference type="Pfam" id="PF01381">
    <property type="entry name" value="HTH_3"/>
    <property type="match status" value="1"/>
</dbReference>
<evidence type="ECO:0000313" key="4">
    <source>
        <dbReference type="Proteomes" id="UP000339690"/>
    </source>
</evidence>
<dbReference type="InterPro" id="IPR001387">
    <property type="entry name" value="Cro/C1-type_HTH"/>
</dbReference>
<gene>
    <name evidence="3" type="ORF">GI584_03060</name>
</gene>